<evidence type="ECO:0000313" key="4">
    <source>
        <dbReference type="Proteomes" id="UP000216947"/>
    </source>
</evidence>
<comment type="similarity">
    <text evidence="1">Belongs to the YciI family.</text>
</comment>
<feature type="domain" description="YCII-related" evidence="2">
    <location>
        <begin position="1"/>
        <end position="113"/>
    </location>
</feature>
<dbReference type="InterPro" id="IPR005545">
    <property type="entry name" value="YCII"/>
</dbReference>
<evidence type="ECO:0000256" key="1">
    <source>
        <dbReference type="ARBA" id="ARBA00007689"/>
    </source>
</evidence>
<dbReference type="Proteomes" id="UP000216947">
    <property type="component" value="Unassembled WGS sequence"/>
</dbReference>
<dbReference type="PANTHER" id="PTHR35174">
    <property type="entry name" value="BLL7171 PROTEIN-RELATED"/>
    <property type="match status" value="1"/>
</dbReference>
<sequence length="125" mass="13541">MRFIIIARANADPIAGSRPGDSWPSEMAAYHDTLARAGVLLDAAGLQPSATGWRLRYADGHCETLEGPHQQGCDHAAAYTVIQVRTRAEALEWARRFPAPAGPGVAAEIEVRPLYDMPLRALPKP</sequence>
<comment type="caution">
    <text evidence="3">The sequence shown here is derived from an EMBL/GenBank/DDBJ whole genome shotgun (WGS) entry which is preliminary data.</text>
</comment>
<dbReference type="SUPFAM" id="SSF54909">
    <property type="entry name" value="Dimeric alpha+beta barrel"/>
    <property type="match status" value="1"/>
</dbReference>
<reference evidence="4" key="1">
    <citation type="submission" date="2017-05" db="EMBL/GenBank/DDBJ databases">
        <title>Complete and WGS of Bordetella genogroups.</title>
        <authorList>
            <person name="Spilker T."/>
            <person name="Lipuma J."/>
        </authorList>
    </citation>
    <scope>NUCLEOTIDE SEQUENCE [LARGE SCALE GENOMIC DNA]</scope>
    <source>
        <strain evidence="4">AU18089</strain>
    </source>
</reference>
<accession>A0A261RK99</accession>
<gene>
    <name evidence="3" type="ORF">CAL19_06775</name>
</gene>
<dbReference type="InterPro" id="IPR011008">
    <property type="entry name" value="Dimeric_a/b-barrel"/>
</dbReference>
<keyword evidence="4" id="KW-1185">Reference proteome</keyword>
<dbReference type="AlphaFoldDB" id="A0A261RK99"/>
<evidence type="ECO:0000259" key="2">
    <source>
        <dbReference type="Pfam" id="PF03795"/>
    </source>
</evidence>
<organism evidence="3 4">
    <name type="scientific">Bordetella genomosp. 7</name>
    <dbReference type="NCBI Taxonomy" id="1416805"/>
    <lineage>
        <taxon>Bacteria</taxon>
        <taxon>Pseudomonadati</taxon>
        <taxon>Pseudomonadota</taxon>
        <taxon>Betaproteobacteria</taxon>
        <taxon>Burkholderiales</taxon>
        <taxon>Alcaligenaceae</taxon>
        <taxon>Bordetella</taxon>
    </lineage>
</organism>
<dbReference type="Gene3D" id="3.30.70.1060">
    <property type="entry name" value="Dimeric alpha+beta barrel"/>
    <property type="match status" value="1"/>
</dbReference>
<protein>
    <submittedName>
        <fullName evidence="3">Dehydrogenase</fullName>
    </submittedName>
</protein>
<dbReference type="Pfam" id="PF03795">
    <property type="entry name" value="YCII"/>
    <property type="match status" value="1"/>
</dbReference>
<evidence type="ECO:0000313" key="3">
    <source>
        <dbReference type="EMBL" id="OZI25331.1"/>
    </source>
</evidence>
<name>A0A261RK99_9BORD</name>
<proteinExistence type="inferred from homology"/>
<dbReference type="RefSeq" id="WP_038851924.1">
    <property type="nucleotide sequence ID" value="NZ_NEVK01000003.1"/>
</dbReference>
<dbReference type="EMBL" id="NEVK01000003">
    <property type="protein sequence ID" value="OZI25331.1"/>
    <property type="molecule type" value="Genomic_DNA"/>
</dbReference>